<keyword evidence="1" id="KW-1133">Transmembrane helix</keyword>
<keyword evidence="1" id="KW-0812">Transmembrane</keyword>
<organism evidence="2">
    <name type="scientific">viral metagenome</name>
    <dbReference type="NCBI Taxonomy" id="1070528"/>
    <lineage>
        <taxon>unclassified sequences</taxon>
        <taxon>metagenomes</taxon>
        <taxon>organismal metagenomes</taxon>
    </lineage>
</organism>
<dbReference type="PANTHER" id="PTHR37422">
    <property type="entry name" value="TEICHURONIC ACID BIOSYNTHESIS PROTEIN TUAE"/>
    <property type="match status" value="1"/>
</dbReference>
<dbReference type="EMBL" id="MT142366">
    <property type="protein sequence ID" value="QJA79079.1"/>
    <property type="molecule type" value="Genomic_DNA"/>
</dbReference>
<dbReference type="InterPro" id="IPR051533">
    <property type="entry name" value="WaaL-like"/>
</dbReference>
<evidence type="ECO:0000256" key="1">
    <source>
        <dbReference type="SAM" id="Phobius"/>
    </source>
</evidence>
<feature type="transmembrane region" description="Helical" evidence="1">
    <location>
        <begin position="98"/>
        <end position="115"/>
    </location>
</feature>
<dbReference type="PANTHER" id="PTHR37422:SF13">
    <property type="entry name" value="LIPOPOLYSACCHARIDE BIOSYNTHESIS PROTEIN PA4999-RELATED"/>
    <property type="match status" value="1"/>
</dbReference>
<name>A0A6M3KB42_9ZZZZ</name>
<dbReference type="GO" id="GO:0016874">
    <property type="term" value="F:ligase activity"/>
    <property type="evidence" value="ECO:0007669"/>
    <property type="project" value="UniProtKB-KW"/>
</dbReference>
<accession>A0A6M3KB42</accession>
<sequence>MKWLVKSRNSFNERSCNLLIAFEIFKKFPLFGSGSGSFSSLKADVWRKLVQEGKIIGHTLQGEHVHCDPVEILMELGIVGFLCWSWMLGVNIANSQRFLPLFVVMFVCSLFYFPTRRPHTGLLFWTTLGMLSV</sequence>
<proteinExistence type="predicted"/>
<protein>
    <submittedName>
        <fullName evidence="2">Putative O-antigen ligase</fullName>
    </submittedName>
</protein>
<dbReference type="AlphaFoldDB" id="A0A6M3KB42"/>
<keyword evidence="2" id="KW-0436">Ligase</keyword>
<evidence type="ECO:0000313" key="2">
    <source>
        <dbReference type="EMBL" id="QJA79079.1"/>
    </source>
</evidence>
<gene>
    <name evidence="2" type="ORF">MM415A00945_0004</name>
</gene>
<keyword evidence="1" id="KW-0472">Membrane</keyword>
<reference evidence="2" key="1">
    <citation type="submission" date="2020-03" db="EMBL/GenBank/DDBJ databases">
        <title>The deep terrestrial virosphere.</title>
        <authorList>
            <person name="Holmfeldt K."/>
            <person name="Nilsson E."/>
            <person name="Simone D."/>
            <person name="Lopez-Fernandez M."/>
            <person name="Wu X."/>
            <person name="de Brujin I."/>
            <person name="Lundin D."/>
            <person name="Andersson A."/>
            <person name="Bertilsson S."/>
            <person name="Dopson M."/>
        </authorList>
    </citation>
    <scope>NUCLEOTIDE SEQUENCE</scope>
    <source>
        <strain evidence="2">MM415A00945</strain>
    </source>
</reference>